<dbReference type="GO" id="GO:0032993">
    <property type="term" value="C:protein-DNA complex"/>
    <property type="evidence" value="ECO:0007669"/>
    <property type="project" value="TreeGrafter"/>
</dbReference>
<dbReference type="GO" id="GO:0003700">
    <property type="term" value="F:DNA-binding transcription factor activity"/>
    <property type="evidence" value="ECO:0007669"/>
    <property type="project" value="InterPro"/>
</dbReference>
<dbReference type="InterPro" id="IPR036388">
    <property type="entry name" value="WH-like_DNA-bd_sf"/>
</dbReference>
<reference evidence="6" key="1">
    <citation type="submission" date="2016-03" db="EMBL/GenBank/DDBJ databases">
        <authorList>
            <person name="Lee Y.-S."/>
            <person name="Choi Y.-L."/>
        </authorList>
    </citation>
    <scope>NUCLEOTIDE SEQUENCE [LARGE SCALE GENOMIC DNA]</scope>
    <source>
        <strain evidence="6">DAU221</strain>
    </source>
</reference>
<evidence type="ECO:0000313" key="5">
    <source>
        <dbReference type="EMBL" id="AMX03593.1"/>
    </source>
</evidence>
<keyword evidence="6" id="KW-1185">Reference proteome</keyword>
<sequence>MDLRRLRTFVRVAKLRSFSKAASELNTVQPAISRQIAALEEELGTPLLWRNTRQVQVTPAGEALLEQASVMLALESGIKRRVLSAAQGETGELRIGYISSACADFLPGLMRRYREHYPDVHIVLTDMTAQQQREAFQVGRIDVGMSRPLLVAGELGLTAELVYEDALLAVLPESHPLAKQSRLNLSHLAEEPFILFQRGEAIGLFDQILSACHQAGFSPRVISEPASMQTLLTSVGCGLGVSVVPGCIRGLNTVGCIFRPLKDLLAPVRLELHYDKQRLKPTVAGFVEEVHNTLPEIRARMGADGNWGD</sequence>
<keyword evidence="3" id="KW-0238">DNA-binding</keyword>
<proteinExistence type="inferred from homology"/>
<dbReference type="KEGG" id="mthd:A3224_14295"/>
<dbReference type="STRING" id="252514.A3224_14295"/>
<dbReference type="InterPro" id="IPR000847">
    <property type="entry name" value="LysR_HTH_N"/>
</dbReference>
<dbReference type="PRINTS" id="PR00039">
    <property type="entry name" value="HTHLYSR"/>
</dbReference>
<comment type="similarity">
    <text evidence="1">Belongs to the LysR transcriptional regulatory family.</text>
</comment>
<accession>A0A143HPE9</accession>
<dbReference type="RefSeq" id="WP_067156074.1">
    <property type="nucleotide sequence ID" value="NZ_CP014864.1"/>
</dbReference>
<dbReference type="Gene3D" id="3.40.190.10">
    <property type="entry name" value="Periplasmic binding protein-like II"/>
    <property type="match status" value="2"/>
</dbReference>
<dbReference type="AlphaFoldDB" id="A0A143HPE9"/>
<dbReference type="FunFam" id="1.10.10.10:FF:000001">
    <property type="entry name" value="LysR family transcriptional regulator"/>
    <property type="match status" value="1"/>
</dbReference>
<evidence type="ECO:0000313" key="6">
    <source>
        <dbReference type="Proteomes" id="UP000076077"/>
    </source>
</evidence>
<dbReference type="InterPro" id="IPR036390">
    <property type="entry name" value="WH_DNA-bd_sf"/>
</dbReference>
<dbReference type="PANTHER" id="PTHR30346">
    <property type="entry name" value="TRANSCRIPTIONAL DUAL REGULATOR HCAR-RELATED"/>
    <property type="match status" value="1"/>
</dbReference>
<dbReference type="SUPFAM" id="SSF46785">
    <property type="entry name" value="Winged helix' DNA-binding domain"/>
    <property type="match status" value="1"/>
</dbReference>
<dbReference type="OrthoDB" id="9803735at2"/>
<dbReference type="InterPro" id="IPR005119">
    <property type="entry name" value="LysR_subst-bd"/>
</dbReference>
<name>A0A143HPE9_MICTH</name>
<gene>
    <name evidence="5" type="ORF">A3224_14295</name>
</gene>
<keyword evidence="4" id="KW-0804">Transcription</keyword>
<dbReference type="PROSITE" id="PS50931">
    <property type="entry name" value="HTH_LYSR"/>
    <property type="match status" value="1"/>
</dbReference>
<dbReference type="Pfam" id="PF03466">
    <property type="entry name" value="LysR_substrate"/>
    <property type="match status" value="1"/>
</dbReference>
<dbReference type="Pfam" id="PF00126">
    <property type="entry name" value="HTH_1"/>
    <property type="match status" value="1"/>
</dbReference>
<dbReference type="CDD" id="cd08414">
    <property type="entry name" value="PBP2_LTTR_aromatics_like"/>
    <property type="match status" value="1"/>
</dbReference>
<evidence type="ECO:0000256" key="3">
    <source>
        <dbReference type="ARBA" id="ARBA00023125"/>
    </source>
</evidence>
<dbReference type="Proteomes" id="UP000076077">
    <property type="component" value="Chromosome"/>
</dbReference>
<dbReference type="SUPFAM" id="SSF53850">
    <property type="entry name" value="Periplasmic binding protein-like II"/>
    <property type="match status" value="1"/>
</dbReference>
<protein>
    <submittedName>
        <fullName evidence="5">Uncharacterized protein</fullName>
    </submittedName>
</protein>
<evidence type="ECO:0000256" key="2">
    <source>
        <dbReference type="ARBA" id="ARBA00023015"/>
    </source>
</evidence>
<keyword evidence="2" id="KW-0805">Transcription regulation</keyword>
<evidence type="ECO:0000256" key="4">
    <source>
        <dbReference type="ARBA" id="ARBA00023163"/>
    </source>
</evidence>
<dbReference type="Gene3D" id="1.10.10.10">
    <property type="entry name" value="Winged helix-like DNA-binding domain superfamily/Winged helix DNA-binding domain"/>
    <property type="match status" value="1"/>
</dbReference>
<dbReference type="GeneID" id="76609203"/>
<dbReference type="GO" id="GO:0003677">
    <property type="term" value="F:DNA binding"/>
    <property type="evidence" value="ECO:0007669"/>
    <property type="project" value="UniProtKB-KW"/>
</dbReference>
<organism evidence="5 6">
    <name type="scientific">Microbulbifer thermotolerans</name>
    <dbReference type="NCBI Taxonomy" id="252514"/>
    <lineage>
        <taxon>Bacteria</taxon>
        <taxon>Pseudomonadati</taxon>
        <taxon>Pseudomonadota</taxon>
        <taxon>Gammaproteobacteria</taxon>
        <taxon>Cellvibrionales</taxon>
        <taxon>Microbulbiferaceae</taxon>
        <taxon>Microbulbifer</taxon>
    </lineage>
</organism>
<dbReference type="PANTHER" id="PTHR30346:SF0">
    <property type="entry name" value="HCA OPERON TRANSCRIPTIONAL ACTIVATOR HCAR"/>
    <property type="match status" value="1"/>
</dbReference>
<dbReference type="EMBL" id="CP014864">
    <property type="protein sequence ID" value="AMX03593.1"/>
    <property type="molecule type" value="Genomic_DNA"/>
</dbReference>
<evidence type="ECO:0000256" key="1">
    <source>
        <dbReference type="ARBA" id="ARBA00009437"/>
    </source>
</evidence>